<keyword evidence="10" id="KW-1185">Reference proteome</keyword>
<dbReference type="PANTHER" id="PTHR33778">
    <property type="entry name" value="PROTEIN MGTC"/>
    <property type="match status" value="1"/>
</dbReference>
<gene>
    <name evidence="9" type="ORF">SAMN05660686_02687</name>
</gene>
<comment type="subcellular location">
    <subcellularLocation>
        <location evidence="7">Cell inner membrane</location>
        <topology evidence="7">Multi-pass membrane protein</topology>
    </subcellularLocation>
    <subcellularLocation>
        <location evidence="1">Cell membrane</location>
        <topology evidence="1">Multi-pass membrane protein</topology>
    </subcellularLocation>
</comment>
<evidence type="ECO:0000256" key="3">
    <source>
        <dbReference type="ARBA" id="ARBA00022475"/>
    </source>
</evidence>
<comment type="caution">
    <text evidence="7">Lacks conserved residue(s) required for the propagation of feature annotation.</text>
</comment>
<keyword evidence="7" id="KW-0997">Cell inner membrane</keyword>
<proteinExistence type="inferred from homology"/>
<dbReference type="PRINTS" id="PR01837">
    <property type="entry name" value="MGTCSAPBPROT"/>
</dbReference>
<dbReference type="AlphaFoldDB" id="A0A8G2BJV9"/>
<evidence type="ECO:0000256" key="5">
    <source>
        <dbReference type="ARBA" id="ARBA00022989"/>
    </source>
</evidence>
<name>A0A8G2BJV9_9PROT</name>
<feature type="transmembrane region" description="Helical" evidence="7">
    <location>
        <begin position="131"/>
        <end position="151"/>
    </location>
</feature>
<evidence type="ECO:0000313" key="9">
    <source>
        <dbReference type="EMBL" id="SDF88627.1"/>
    </source>
</evidence>
<organism evidence="9 10">
    <name type="scientific">Thalassobaculum litoreum DSM 18839</name>
    <dbReference type="NCBI Taxonomy" id="1123362"/>
    <lineage>
        <taxon>Bacteria</taxon>
        <taxon>Pseudomonadati</taxon>
        <taxon>Pseudomonadota</taxon>
        <taxon>Alphaproteobacteria</taxon>
        <taxon>Rhodospirillales</taxon>
        <taxon>Thalassobaculaceae</taxon>
        <taxon>Thalassobaculum</taxon>
    </lineage>
</organism>
<reference evidence="9 10" key="1">
    <citation type="submission" date="2016-10" db="EMBL/GenBank/DDBJ databases">
        <authorList>
            <person name="Varghese N."/>
            <person name="Submissions S."/>
        </authorList>
    </citation>
    <scope>NUCLEOTIDE SEQUENCE [LARGE SCALE GENOMIC DNA]</scope>
    <source>
        <strain evidence="9 10">DSM 18839</strain>
    </source>
</reference>
<comment type="similarity">
    <text evidence="2 7">Belongs to the MgtC/SapB family.</text>
</comment>
<comment type="caution">
    <text evidence="9">The sequence shown here is derived from an EMBL/GenBank/DDBJ whole genome shotgun (WGS) entry which is preliminary data.</text>
</comment>
<keyword evidence="3" id="KW-1003">Cell membrane</keyword>
<evidence type="ECO:0000256" key="4">
    <source>
        <dbReference type="ARBA" id="ARBA00022692"/>
    </source>
</evidence>
<feature type="domain" description="MgtC/SapB/SrpB/YhiD N-terminal" evidence="8">
    <location>
        <begin position="23"/>
        <end position="153"/>
    </location>
</feature>
<evidence type="ECO:0000313" key="10">
    <source>
        <dbReference type="Proteomes" id="UP000198615"/>
    </source>
</evidence>
<keyword evidence="5 7" id="KW-1133">Transmembrane helix</keyword>
<accession>A0A8G2BJV9</accession>
<dbReference type="PANTHER" id="PTHR33778:SF1">
    <property type="entry name" value="MAGNESIUM TRANSPORTER YHID-RELATED"/>
    <property type="match status" value="1"/>
</dbReference>
<evidence type="ECO:0000256" key="1">
    <source>
        <dbReference type="ARBA" id="ARBA00004651"/>
    </source>
</evidence>
<dbReference type="InterPro" id="IPR003416">
    <property type="entry name" value="MgtC/SapB/SrpB/YhiD_fam"/>
</dbReference>
<evidence type="ECO:0000256" key="7">
    <source>
        <dbReference type="RuleBase" id="RU365041"/>
    </source>
</evidence>
<keyword evidence="4 7" id="KW-0812">Transmembrane</keyword>
<dbReference type="EMBL" id="FNBW01000007">
    <property type="protein sequence ID" value="SDF88627.1"/>
    <property type="molecule type" value="Genomic_DNA"/>
</dbReference>
<dbReference type="GO" id="GO:0005886">
    <property type="term" value="C:plasma membrane"/>
    <property type="evidence" value="ECO:0007669"/>
    <property type="project" value="UniProtKB-SubCell"/>
</dbReference>
<evidence type="ECO:0000259" key="8">
    <source>
        <dbReference type="Pfam" id="PF02308"/>
    </source>
</evidence>
<protein>
    <recommendedName>
        <fullName evidence="7">Protein MgtC</fullName>
    </recommendedName>
</protein>
<sequence>MQDLLPTIGQFTSSDTAMYAERLGLALLLGMVIGLDRELHRKPAGLRSHMLVSLASASFALIAMEIVDSVDGWDEHVRIDPTRVLEAVVTGIAFLGAGAIIRNKGEVEGITTGASLWLTGALGVACGVGQLYLAGMTAVLGVIVLVVIGLIERRAERRRDCVGDE</sequence>
<dbReference type="Pfam" id="PF02308">
    <property type="entry name" value="MgtC"/>
    <property type="match status" value="1"/>
</dbReference>
<evidence type="ECO:0000256" key="2">
    <source>
        <dbReference type="ARBA" id="ARBA00009298"/>
    </source>
</evidence>
<evidence type="ECO:0000256" key="6">
    <source>
        <dbReference type="ARBA" id="ARBA00023136"/>
    </source>
</evidence>
<keyword evidence="6 7" id="KW-0472">Membrane</keyword>
<dbReference type="Proteomes" id="UP000198615">
    <property type="component" value="Unassembled WGS sequence"/>
</dbReference>
<dbReference type="InterPro" id="IPR049177">
    <property type="entry name" value="MgtC_SapB_SrpB_YhiD_N"/>
</dbReference>